<dbReference type="CDD" id="cd07302">
    <property type="entry name" value="CHD"/>
    <property type="match status" value="1"/>
</dbReference>
<dbReference type="GO" id="GO:0005524">
    <property type="term" value="F:ATP binding"/>
    <property type="evidence" value="ECO:0007669"/>
    <property type="project" value="InterPro"/>
</dbReference>
<dbReference type="SUPFAM" id="SSF55073">
    <property type="entry name" value="Nucleotide cyclase"/>
    <property type="match status" value="1"/>
</dbReference>
<dbReference type="InterPro" id="IPR018297">
    <property type="entry name" value="A/G_cyclase_CS"/>
</dbReference>
<dbReference type="PANTHER" id="PTHR11920">
    <property type="entry name" value="GUANYLYL CYCLASE"/>
    <property type="match status" value="1"/>
</dbReference>
<evidence type="ECO:0000256" key="4">
    <source>
        <dbReference type="ARBA" id="ARBA00022692"/>
    </source>
</evidence>
<organism evidence="20 21">
    <name type="scientific">Cyprinus carpio</name>
    <name type="common">Common carp</name>
    <dbReference type="NCBI Taxonomy" id="7962"/>
    <lineage>
        <taxon>Eukaryota</taxon>
        <taxon>Metazoa</taxon>
        <taxon>Chordata</taxon>
        <taxon>Craniata</taxon>
        <taxon>Vertebrata</taxon>
        <taxon>Euteleostomi</taxon>
        <taxon>Actinopterygii</taxon>
        <taxon>Neopterygii</taxon>
        <taxon>Teleostei</taxon>
        <taxon>Ostariophysi</taxon>
        <taxon>Cypriniformes</taxon>
        <taxon>Cyprinidae</taxon>
        <taxon>Cyprininae</taxon>
        <taxon>Cyprinus</taxon>
    </lineage>
</organism>
<dbReference type="GO" id="GO:0042995">
    <property type="term" value="C:cell projection"/>
    <property type="evidence" value="ECO:0007669"/>
    <property type="project" value="UniProtKB-SubCell"/>
</dbReference>
<keyword evidence="8 17" id="KW-0472">Membrane</keyword>
<proteinExistence type="inferred from homology"/>
<evidence type="ECO:0000256" key="16">
    <source>
        <dbReference type="SAM" id="MobiDB-lite"/>
    </source>
</evidence>
<keyword evidence="21" id="KW-1185">Reference proteome</keyword>
<feature type="region of interest" description="Disordered" evidence="16">
    <location>
        <begin position="1026"/>
        <end position="1063"/>
    </location>
</feature>
<dbReference type="AlphaFoldDB" id="A0A8C1JA70"/>
<keyword evidence="5" id="KW-0732">Signal</keyword>
<dbReference type="GO" id="GO:0012505">
    <property type="term" value="C:endomembrane system"/>
    <property type="evidence" value="ECO:0007669"/>
    <property type="project" value="UniProtKB-SubCell"/>
</dbReference>
<feature type="domain" description="Guanylate cyclase" evidence="19">
    <location>
        <begin position="845"/>
        <end position="975"/>
    </location>
</feature>
<dbReference type="GO" id="GO:0007168">
    <property type="term" value="P:receptor guanylyl cyclase signaling pathway"/>
    <property type="evidence" value="ECO:0007669"/>
    <property type="project" value="TreeGrafter"/>
</dbReference>
<dbReference type="InterPro" id="IPR000719">
    <property type="entry name" value="Prot_kinase_dom"/>
</dbReference>
<dbReference type="GO" id="GO:0004383">
    <property type="term" value="F:guanylate cyclase activity"/>
    <property type="evidence" value="ECO:0007669"/>
    <property type="project" value="UniProtKB-EC"/>
</dbReference>
<evidence type="ECO:0000256" key="5">
    <source>
        <dbReference type="ARBA" id="ARBA00022729"/>
    </source>
</evidence>
<dbReference type="InterPro" id="IPR001828">
    <property type="entry name" value="ANF_lig-bd_rcpt"/>
</dbReference>
<evidence type="ECO:0000256" key="2">
    <source>
        <dbReference type="ARBA" id="ARBA00004316"/>
    </source>
</evidence>
<dbReference type="InterPro" id="IPR050401">
    <property type="entry name" value="Cyclic_nucleotide_synthase"/>
</dbReference>
<dbReference type="FunFam" id="3.40.50.2300:FF:000114">
    <property type="entry name" value="Guanylate cyclase"/>
    <property type="match status" value="1"/>
</dbReference>
<dbReference type="Pfam" id="PF01094">
    <property type="entry name" value="ANF_receptor"/>
    <property type="match status" value="1"/>
</dbReference>
<dbReference type="PROSITE" id="PS50125">
    <property type="entry name" value="GUANYLATE_CYCLASE_2"/>
    <property type="match status" value="1"/>
</dbReference>
<dbReference type="InterPro" id="IPR011009">
    <property type="entry name" value="Kinase-like_dom_sf"/>
</dbReference>
<dbReference type="InterPro" id="IPR001245">
    <property type="entry name" value="Ser-Thr/Tyr_kinase_cat_dom"/>
</dbReference>
<feature type="domain" description="Protein kinase" evidence="18">
    <location>
        <begin position="485"/>
        <end position="778"/>
    </location>
</feature>
<dbReference type="InterPro" id="IPR028082">
    <property type="entry name" value="Peripla_BP_I"/>
</dbReference>
<comment type="subcellular location">
    <subcellularLocation>
        <location evidence="2">Cell projection</location>
    </subcellularLocation>
    <subcellularLocation>
        <location evidence="13">Endomembrane system</location>
        <topology evidence="13">Single-pass type I membrane protein</topology>
    </subcellularLocation>
</comment>
<evidence type="ECO:0000256" key="13">
    <source>
        <dbReference type="ARBA" id="ARBA00046288"/>
    </source>
</evidence>
<keyword evidence="9" id="KW-1015">Disulfide bond</keyword>
<dbReference type="Gene3D" id="3.30.70.1230">
    <property type="entry name" value="Nucleotide cyclase"/>
    <property type="match status" value="1"/>
</dbReference>
<dbReference type="GO" id="GO:0004672">
    <property type="term" value="F:protein kinase activity"/>
    <property type="evidence" value="ECO:0007669"/>
    <property type="project" value="InterPro"/>
</dbReference>
<dbReference type="CDD" id="cd14043">
    <property type="entry name" value="PK_GC-2D"/>
    <property type="match status" value="1"/>
</dbReference>
<keyword evidence="10 14" id="KW-0456">Lyase</keyword>
<name>A0A8C1JA70_CYPCA</name>
<keyword evidence="4 17" id="KW-0812">Transmembrane</keyword>
<keyword evidence="11" id="KW-0966">Cell projection</keyword>
<accession>A0A8C1JA70</accession>
<dbReference type="Proteomes" id="UP000694427">
    <property type="component" value="Unplaced"/>
</dbReference>
<dbReference type="Gene3D" id="3.40.50.2300">
    <property type="match status" value="2"/>
</dbReference>
<dbReference type="GO" id="GO:0001653">
    <property type="term" value="F:peptide receptor activity"/>
    <property type="evidence" value="ECO:0007669"/>
    <property type="project" value="TreeGrafter"/>
</dbReference>
<evidence type="ECO:0000256" key="10">
    <source>
        <dbReference type="ARBA" id="ARBA00023239"/>
    </source>
</evidence>
<dbReference type="GO" id="GO:0035556">
    <property type="term" value="P:intracellular signal transduction"/>
    <property type="evidence" value="ECO:0007669"/>
    <property type="project" value="InterPro"/>
</dbReference>
<dbReference type="SUPFAM" id="SSF53822">
    <property type="entry name" value="Periplasmic binding protein-like I"/>
    <property type="match status" value="1"/>
</dbReference>
<evidence type="ECO:0000256" key="7">
    <source>
        <dbReference type="ARBA" id="ARBA00022989"/>
    </source>
</evidence>
<dbReference type="SMART" id="SM00044">
    <property type="entry name" value="CYCc"/>
    <property type="match status" value="1"/>
</dbReference>
<evidence type="ECO:0000259" key="18">
    <source>
        <dbReference type="PROSITE" id="PS50011"/>
    </source>
</evidence>
<dbReference type="InterPro" id="IPR029787">
    <property type="entry name" value="Nucleotide_cyclase"/>
</dbReference>
<dbReference type="FunFam" id="3.30.70.1230:FF:000013">
    <property type="entry name" value="Guanylate cyclase"/>
    <property type="match status" value="1"/>
</dbReference>
<protein>
    <recommendedName>
        <fullName evidence="3 15">Guanylate cyclase</fullName>
        <ecNumber evidence="3 15">4.6.1.2</ecNumber>
    </recommendedName>
</protein>
<feature type="transmembrane region" description="Helical" evidence="17">
    <location>
        <begin position="21"/>
        <end position="41"/>
    </location>
</feature>
<dbReference type="Gene3D" id="1.10.510.10">
    <property type="entry name" value="Transferase(Phosphotransferase) domain 1"/>
    <property type="match status" value="1"/>
</dbReference>
<evidence type="ECO:0000256" key="12">
    <source>
        <dbReference type="ARBA" id="ARBA00023293"/>
    </source>
</evidence>
<dbReference type="SUPFAM" id="SSF56112">
    <property type="entry name" value="Protein kinase-like (PK-like)"/>
    <property type="match status" value="1"/>
</dbReference>
<dbReference type="GO" id="GO:0005886">
    <property type="term" value="C:plasma membrane"/>
    <property type="evidence" value="ECO:0007669"/>
    <property type="project" value="TreeGrafter"/>
</dbReference>
<dbReference type="PRINTS" id="PR00109">
    <property type="entry name" value="TYRKINASE"/>
</dbReference>
<feature type="compositionally biased region" description="Basic and acidic residues" evidence="16">
    <location>
        <begin position="1035"/>
        <end position="1054"/>
    </location>
</feature>
<dbReference type="InterPro" id="IPR001054">
    <property type="entry name" value="A/G_cyclase"/>
</dbReference>
<dbReference type="CDD" id="cd06371">
    <property type="entry name" value="PBP1_sensory_GC_DEF-like"/>
    <property type="match status" value="1"/>
</dbReference>
<evidence type="ECO:0000256" key="6">
    <source>
        <dbReference type="ARBA" id="ARBA00022741"/>
    </source>
</evidence>
<evidence type="ECO:0000256" key="1">
    <source>
        <dbReference type="ARBA" id="ARBA00001436"/>
    </source>
</evidence>
<dbReference type="PROSITE" id="PS00452">
    <property type="entry name" value="GUANYLATE_CYCLASE_1"/>
    <property type="match status" value="1"/>
</dbReference>
<comment type="catalytic activity">
    <reaction evidence="1 15">
        <text>GTP = 3',5'-cyclic GMP + diphosphate</text>
        <dbReference type="Rhea" id="RHEA:13665"/>
        <dbReference type="ChEBI" id="CHEBI:33019"/>
        <dbReference type="ChEBI" id="CHEBI:37565"/>
        <dbReference type="ChEBI" id="CHEBI:57746"/>
        <dbReference type="EC" id="4.6.1.2"/>
    </reaction>
</comment>
<keyword evidence="6" id="KW-0547">Nucleotide-binding</keyword>
<reference evidence="20" key="1">
    <citation type="submission" date="2025-08" db="UniProtKB">
        <authorList>
            <consortium name="Ensembl"/>
        </authorList>
    </citation>
    <scope>IDENTIFICATION</scope>
</reference>
<evidence type="ECO:0000313" key="20">
    <source>
        <dbReference type="Ensembl" id="ENSCCRP00010029633.1"/>
    </source>
</evidence>
<dbReference type="FunFam" id="1.10.510.10:FF:000404">
    <property type="entry name" value="Guanylate cyclase"/>
    <property type="match status" value="1"/>
</dbReference>
<evidence type="ECO:0000256" key="3">
    <source>
        <dbReference type="ARBA" id="ARBA00012202"/>
    </source>
</evidence>
<dbReference type="Ensembl" id="ENSCCRT00010032471.1">
    <property type="protein sequence ID" value="ENSCCRP00010029633.1"/>
    <property type="gene ID" value="ENSCCRG00010012251.1"/>
</dbReference>
<evidence type="ECO:0000256" key="17">
    <source>
        <dbReference type="SAM" id="Phobius"/>
    </source>
</evidence>
<evidence type="ECO:0000256" key="9">
    <source>
        <dbReference type="ARBA" id="ARBA00023157"/>
    </source>
</evidence>
<keyword evidence="12 15" id="KW-0141">cGMP biosynthesis</keyword>
<comment type="similarity">
    <text evidence="14">Belongs to the adenylyl cyclase class-4/guanylyl cyclase family.</text>
</comment>
<dbReference type="PANTHER" id="PTHR11920:SF477">
    <property type="entry name" value="GUANYLATE CYCLASE D"/>
    <property type="match status" value="1"/>
</dbReference>
<dbReference type="Pfam" id="PF07714">
    <property type="entry name" value="PK_Tyr_Ser-Thr"/>
    <property type="match status" value="1"/>
</dbReference>
<dbReference type="GO" id="GO:0004016">
    <property type="term" value="F:adenylate cyclase activity"/>
    <property type="evidence" value="ECO:0007669"/>
    <property type="project" value="TreeGrafter"/>
</dbReference>
<evidence type="ECO:0000259" key="19">
    <source>
        <dbReference type="PROSITE" id="PS50125"/>
    </source>
</evidence>
<evidence type="ECO:0000256" key="8">
    <source>
        <dbReference type="ARBA" id="ARBA00023136"/>
    </source>
</evidence>
<reference evidence="20" key="2">
    <citation type="submission" date="2025-09" db="UniProtKB">
        <authorList>
            <consortium name="Ensembl"/>
        </authorList>
    </citation>
    <scope>IDENTIFICATION</scope>
</reference>
<dbReference type="PROSITE" id="PS50011">
    <property type="entry name" value="PROTEIN_KINASE_DOM"/>
    <property type="match status" value="1"/>
</dbReference>
<dbReference type="Pfam" id="PF00211">
    <property type="entry name" value="Guanylate_cyc"/>
    <property type="match status" value="1"/>
</dbReference>
<dbReference type="EC" id="4.6.1.2" evidence="3 15"/>
<evidence type="ECO:0000313" key="21">
    <source>
        <dbReference type="Proteomes" id="UP000694427"/>
    </source>
</evidence>
<evidence type="ECO:0000256" key="11">
    <source>
        <dbReference type="ARBA" id="ARBA00023273"/>
    </source>
</evidence>
<evidence type="ECO:0000256" key="15">
    <source>
        <dbReference type="RuleBase" id="RU003431"/>
    </source>
</evidence>
<sequence>ELQIWNYFDFYLKMLNFNRQSLSTLPFYSITLWIILGVLTFPCCVQCLIFKVGVLGPWNCDPYYAKSLPAIASKLAVGRINEDFSLDLGCTMDFVILQEACETSKALTSFVQYENMVDAFVGPTNPGYCNAAALMGKNWDKSIFSWACINYELDRVQGYPTFARTLPSPTRVLFSVLKYFSLANIAIVSSNEDIWIDTAAKLASALRNQGLPVGIVVSMGNNDTMLEKTLLSIRNAGEIKVIIMCMHSALIGGEQQTSFLMKAYDMGLTKGQYVFIPYDTLLYSLPYTNTTYFPLQNNTKLRKAYDAVLTITIESDLMSFNEAYNMAKRLGELMVSQEPEQVSPLFGTIYNSLYLLAKSMHNARRAGKWFSGSNLASFMRNITFSGFNQNIRMDAQGNGQTDYVILDTDGWGSELYRCFYVNLMLDKVLFAGTYIHFPAGSPPPSDSSCWFDPSAICTGGVEILYVIIAFVQEVVCDLSYLCRRRIQQIQLIKGPNRILLTLEDLTFINPQLNLCDSKTTHETSNVAVYEGDWVWLKKFKEGDFKEVKQSTTKIFTKMKDLRNENVNPFLGFFTDCETFAIVTEHCSRGSLHDLLRNEDVKLDWMFKSSLVLDLIKGMKYLHHREFPHGHLKSRNCVVDGRFVLKITDYGYNEILETQKAPKETPPPEDLFWTAPEFLRDPESPRKGTYKGDVYSFAIILQEVVVRGAPYCMLGLSPEEIIRKVKKPPPMCRPTVAPDQAPLECIQLMKQCWSEQPDRRPPFDQIFDQRNRGRRSFWLKCFLREYMFSFTKNTSHTLHFIFSSKTCSWINIYVKLSIVSIFIHSSVAEALKTGASVEPEYFDQVTIYFSDIVGFTTISSLSDPIEVVDLLNDLYTLFDAVLGNHDVYKVETIGDAYMVASGLPKRNGNKHAAEIANMSLNILSSVGTFKMRHMPDVPVRIRIGIHSGSCVAGVVGLTMPRYCLFGDTVNTASRMESTGLPYRIHVNISTVNILRSLNDGYQIEVRGKTELKGKGIEETYWLVGKSNFTKPLPKPPEIKPGEDNHGLRPEDIEAYRRRKAEKKA</sequence>
<keyword evidence="7 17" id="KW-1133">Transmembrane helix</keyword>
<evidence type="ECO:0000256" key="14">
    <source>
        <dbReference type="RuleBase" id="RU000405"/>
    </source>
</evidence>